<gene>
    <name evidence="1" type="ORF">TSYNT_9201</name>
</gene>
<sequence length="233" mass="25603">MIVKGGRTNYGEVIGILMLDTKFPRIYGDIGNAGTFSFPVKYKKVAGATSQRVVREADPTLIQPFIEAAQELEKEGVAAITTSCGFLAIFQELLADAVNIPVFASSLLQVPLAHRMLKKGQKVGIMTASKPHLTKLHFQGVGADNIPVVIYGMESQEEFPKVFLDQKETLDVSKVEEEMTEVAKTMVSENPDIGAIVFECTNMPPFRKSVQDAVNLPVFDIVTLTNYVYNSLK</sequence>
<evidence type="ECO:0008006" key="3">
    <source>
        <dbReference type="Google" id="ProtNLM"/>
    </source>
</evidence>
<dbReference type="InterPro" id="IPR001920">
    <property type="entry name" value="Asp/Glu_race"/>
</dbReference>
<evidence type="ECO:0000313" key="2">
    <source>
        <dbReference type="Proteomes" id="UP000062160"/>
    </source>
</evidence>
<dbReference type="GO" id="GO:0047661">
    <property type="term" value="F:amino-acid racemase activity"/>
    <property type="evidence" value="ECO:0007669"/>
    <property type="project" value="InterPro"/>
</dbReference>
<dbReference type="Gene3D" id="3.40.50.1860">
    <property type="match status" value="2"/>
</dbReference>
<dbReference type="NCBIfam" id="NF005679">
    <property type="entry name" value="PRK07475.1"/>
    <property type="match status" value="1"/>
</dbReference>
<accession>A0A0U9HGY1</accession>
<dbReference type="Pfam" id="PF01177">
    <property type="entry name" value="Asp_Glu_race"/>
    <property type="match status" value="1"/>
</dbReference>
<reference evidence="1" key="1">
    <citation type="journal article" date="2016" name="Genome Announc.">
        <title>Draft Genome Sequence of the Syntrophic Lactate-Degrading Bacterium Tepidanaerobacter syntrophicus JLT.</title>
        <authorList>
            <person name="Matsuura N."/>
            <person name="Ohashi A."/>
            <person name="Tourlousse D.M."/>
            <person name="Sekiguchi Y."/>
        </authorList>
    </citation>
    <scope>NUCLEOTIDE SEQUENCE [LARGE SCALE GENOMIC DNA]</scope>
    <source>
        <strain evidence="1">JL</strain>
    </source>
</reference>
<name>A0A0U9HGY1_9FIRM</name>
<protein>
    <recommendedName>
        <fullName evidence="3">Aspartate/glutamate racemase family protein</fullName>
    </recommendedName>
</protein>
<evidence type="ECO:0000313" key="1">
    <source>
        <dbReference type="EMBL" id="GAQ25949.1"/>
    </source>
</evidence>
<organism evidence="1">
    <name type="scientific">Tepidanaerobacter syntrophicus</name>
    <dbReference type="NCBI Taxonomy" id="224999"/>
    <lineage>
        <taxon>Bacteria</taxon>
        <taxon>Bacillati</taxon>
        <taxon>Bacillota</taxon>
        <taxon>Clostridia</taxon>
        <taxon>Thermosediminibacterales</taxon>
        <taxon>Tepidanaerobacteraceae</taxon>
        <taxon>Tepidanaerobacter</taxon>
    </lineage>
</organism>
<keyword evidence="2" id="KW-1185">Reference proteome</keyword>
<dbReference type="AlphaFoldDB" id="A0A0U9HGY1"/>
<dbReference type="EMBL" id="DF977003">
    <property type="protein sequence ID" value="GAQ25949.1"/>
    <property type="molecule type" value="Genomic_DNA"/>
</dbReference>
<dbReference type="OrthoDB" id="1676875at2"/>
<dbReference type="STRING" id="224999.GCA_001485475_01987"/>
<dbReference type="RefSeq" id="WP_059033617.1">
    <property type="nucleotide sequence ID" value="NZ_DF977003.1"/>
</dbReference>
<proteinExistence type="predicted"/>
<dbReference type="Proteomes" id="UP000062160">
    <property type="component" value="Unassembled WGS sequence"/>
</dbReference>
<dbReference type="InterPro" id="IPR015942">
    <property type="entry name" value="Asp/Glu/hydantoin_racemase"/>
</dbReference>